<dbReference type="InterPro" id="IPR048962">
    <property type="entry name" value="ARIH1-like_UBL"/>
</dbReference>
<comment type="pathway">
    <text evidence="4">Protein modification; protein ubiquitination.</text>
</comment>
<dbReference type="InterPro" id="IPR002867">
    <property type="entry name" value="IBR_dom"/>
</dbReference>
<dbReference type="Gene3D" id="1.20.120.1750">
    <property type="match status" value="1"/>
</dbReference>
<evidence type="ECO:0000313" key="16">
    <source>
        <dbReference type="Proteomes" id="UP001652623"/>
    </source>
</evidence>
<dbReference type="UniPathway" id="UPA00143"/>
<comment type="catalytic activity">
    <reaction evidence="1">
        <text>[E2 ubiquitin-conjugating enzyme]-S-ubiquitinyl-L-cysteine + [acceptor protein]-L-lysine = [E2 ubiquitin-conjugating enzyme]-L-cysteine + [acceptor protein]-N(6)-ubiquitinyl-L-lysine.</text>
        <dbReference type="EC" id="2.3.2.31"/>
    </reaction>
</comment>
<proteinExistence type="inferred from homology"/>
<evidence type="ECO:0000259" key="14">
    <source>
        <dbReference type="PROSITE" id="PS50089"/>
    </source>
</evidence>
<keyword evidence="8" id="KW-0479">Metal-binding</keyword>
<evidence type="ECO:0000256" key="10">
    <source>
        <dbReference type="ARBA" id="ARBA00022771"/>
    </source>
</evidence>
<evidence type="ECO:0000256" key="9">
    <source>
        <dbReference type="ARBA" id="ARBA00022737"/>
    </source>
</evidence>
<protein>
    <recommendedName>
        <fullName evidence="6">RBR-type E3 ubiquitin transferase</fullName>
        <ecNumber evidence="6">2.3.2.31</ecNumber>
    </recommendedName>
</protein>
<evidence type="ECO:0000313" key="17">
    <source>
        <dbReference type="RefSeq" id="XP_015884587.3"/>
    </source>
</evidence>
<dbReference type="InterPro" id="IPR031127">
    <property type="entry name" value="E3_UB_ligase_RBR"/>
</dbReference>
<dbReference type="InterPro" id="IPR001841">
    <property type="entry name" value="Znf_RING"/>
</dbReference>
<feature type="domain" description="RING-type" evidence="15">
    <location>
        <begin position="135"/>
        <end position="362"/>
    </location>
</feature>
<dbReference type="GO" id="GO:0016567">
    <property type="term" value="P:protein ubiquitination"/>
    <property type="evidence" value="ECO:0007669"/>
    <property type="project" value="UniProtKB-UniPathway"/>
</dbReference>
<organism evidence="16 17">
    <name type="scientific">Ziziphus jujuba</name>
    <name type="common">Chinese jujube</name>
    <name type="synonym">Ziziphus sativa</name>
    <dbReference type="NCBI Taxonomy" id="326968"/>
    <lineage>
        <taxon>Eukaryota</taxon>
        <taxon>Viridiplantae</taxon>
        <taxon>Streptophyta</taxon>
        <taxon>Embryophyta</taxon>
        <taxon>Tracheophyta</taxon>
        <taxon>Spermatophyta</taxon>
        <taxon>Magnoliopsida</taxon>
        <taxon>eudicotyledons</taxon>
        <taxon>Gunneridae</taxon>
        <taxon>Pentapetalae</taxon>
        <taxon>rosids</taxon>
        <taxon>fabids</taxon>
        <taxon>Rosales</taxon>
        <taxon>Rhamnaceae</taxon>
        <taxon>Paliureae</taxon>
        <taxon>Ziziphus</taxon>
    </lineage>
</organism>
<comment type="function">
    <text evidence="3">Might act as an E3 ubiquitin-protein ligase, or as part of E3 complex, which accepts ubiquitin from specific E2 ubiquitin-conjugating enzymes and then transfers it to substrates.</text>
</comment>
<keyword evidence="10 13" id="KW-0863">Zinc-finger</keyword>
<evidence type="ECO:0000256" key="6">
    <source>
        <dbReference type="ARBA" id="ARBA00012251"/>
    </source>
</evidence>
<dbReference type="RefSeq" id="XP_015884587.3">
    <property type="nucleotide sequence ID" value="XM_016029101.3"/>
</dbReference>
<keyword evidence="11" id="KW-0833">Ubl conjugation pathway</keyword>
<dbReference type="KEGG" id="zju:107420202"/>
<keyword evidence="7" id="KW-0808">Transferase</keyword>
<evidence type="ECO:0000259" key="15">
    <source>
        <dbReference type="PROSITE" id="PS51873"/>
    </source>
</evidence>
<gene>
    <name evidence="17" type="primary">LOC107420202</name>
</gene>
<dbReference type="GeneID" id="107420202"/>
<evidence type="ECO:0000256" key="12">
    <source>
        <dbReference type="ARBA" id="ARBA00022833"/>
    </source>
</evidence>
<evidence type="ECO:0000256" key="7">
    <source>
        <dbReference type="ARBA" id="ARBA00022679"/>
    </source>
</evidence>
<dbReference type="Pfam" id="PF01485">
    <property type="entry name" value="IBR"/>
    <property type="match status" value="1"/>
</dbReference>
<dbReference type="AlphaFoldDB" id="A0A6P4AFS7"/>
<keyword evidence="16" id="KW-1185">Reference proteome</keyword>
<dbReference type="Pfam" id="PF13923">
    <property type="entry name" value="zf-C3HC4_2"/>
    <property type="match status" value="1"/>
</dbReference>
<dbReference type="Proteomes" id="UP001652623">
    <property type="component" value="Chromosome 5"/>
</dbReference>
<feature type="domain" description="RING-type" evidence="14">
    <location>
        <begin position="139"/>
        <end position="184"/>
    </location>
</feature>
<dbReference type="Pfam" id="PF21235">
    <property type="entry name" value="UBA_ARI1"/>
    <property type="match status" value="1"/>
</dbReference>
<evidence type="ECO:0000256" key="2">
    <source>
        <dbReference type="ARBA" id="ARBA00001947"/>
    </source>
</evidence>
<dbReference type="SMART" id="SM00647">
    <property type="entry name" value="IBR"/>
    <property type="match status" value="1"/>
</dbReference>
<dbReference type="InterPro" id="IPR044066">
    <property type="entry name" value="TRIAD_supradom"/>
</dbReference>
<evidence type="ECO:0000256" key="13">
    <source>
        <dbReference type="PROSITE-ProRule" id="PRU00175"/>
    </source>
</evidence>
<dbReference type="PROSITE" id="PS51873">
    <property type="entry name" value="TRIAD"/>
    <property type="match status" value="1"/>
</dbReference>
<comment type="similarity">
    <text evidence="5">Belongs to the RBR family. Ariadne subfamily.</text>
</comment>
<evidence type="ECO:0000256" key="3">
    <source>
        <dbReference type="ARBA" id="ARBA00003976"/>
    </source>
</evidence>
<name>A0A6P4AFS7_ZIZJJ</name>
<accession>A0A6P4AFS7</accession>
<dbReference type="InParanoid" id="A0A6P4AFS7"/>
<keyword evidence="9" id="KW-0677">Repeat</keyword>
<evidence type="ECO:0000256" key="4">
    <source>
        <dbReference type="ARBA" id="ARBA00004906"/>
    </source>
</evidence>
<evidence type="ECO:0000256" key="11">
    <source>
        <dbReference type="ARBA" id="ARBA00022786"/>
    </source>
</evidence>
<dbReference type="FunFam" id="3.30.40.10:FF:000019">
    <property type="entry name" value="RBR-type E3 ubiquitin transferase"/>
    <property type="match status" value="1"/>
</dbReference>
<sequence>METKEKLSDMLVMDSKDINFHGGKSSDEEDAAEDFSDDTVYADSKIIVEEDDHAINGLQKNHTTLKEQEILRLLEDDISNVSATLFISKASACTLLCHYNWNISKVYDHWFSDVERVREKVGFLEKPVVESKPSGTTSCGLCLKHYNDIIYSASCGHSFCEECWAAYIRMSIDQGPACLTLRCPRSSCNAAVDRDMINALASQEEKDKYSNYLFTSYIENNDNLKWSPVRCCNSVVSDGSNESYDVSCPCSDGYCLNCCIEIHHPANCETAMRWILEMNNKAEITERICFPLKEPCYGCREPIGQIEKEFGCKMITCRPHCQYFCCSKCSKRRHDCACNSDHDKVKERYIHCCEGWKRNKYLKEKAIKNLHQLRTRKLEELSEIQCQPEIMVRFIAEAWQAIIECRTVLQWTYTYGYYLHENEEGHLKKQLFEFLLGQAELNLEKFHGCAAKGLQDLLTIVLSSKHFNDFRAKLVDLTKVTKNYVKELVSAWKE</sequence>
<evidence type="ECO:0000256" key="5">
    <source>
        <dbReference type="ARBA" id="ARBA00005884"/>
    </source>
</evidence>
<dbReference type="PANTHER" id="PTHR11685">
    <property type="entry name" value="RBR FAMILY RING FINGER AND IBR DOMAIN-CONTAINING"/>
    <property type="match status" value="1"/>
</dbReference>
<reference evidence="17" key="1">
    <citation type="submission" date="2025-08" db="UniProtKB">
        <authorList>
            <consortium name="RefSeq"/>
        </authorList>
    </citation>
    <scope>IDENTIFICATION</scope>
    <source>
        <tissue evidence="17">Seedling</tissue>
    </source>
</reference>
<dbReference type="PROSITE" id="PS50089">
    <property type="entry name" value="ZF_RING_2"/>
    <property type="match status" value="1"/>
</dbReference>
<keyword evidence="12" id="KW-0862">Zinc</keyword>
<dbReference type="Gene3D" id="3.30.40.10">
    <property type="entry name" value="Zinc/RING finger domain, C3HC4 (zinc finger)"/>
    <property type="match status" value="1"/>
</dbReference>
<dbReference type="GO" id="GO:0061630">
    <property type="term" value="F:ubiquitin protein ligase activity"/>
    <property type="evidence" value="ECO:0007669"/>
    <property type="project" value="UniProtKB-EC"/>
</dbReference>
<dbReference type="InterPro" id="IPR013083">
    <property type="entry name" value="Znf_RING/FYVE/PHD"/>
</dbReference>
<dbReference type="EC" id="2.3.2.31" evidence="6"/>
<dbReference type="GO" id="GO:0008270">
    <property type="term" value="F:zinc ion binding"/>
    <property type="evidence" value="ECO:0007669"/>
    <property type="project" value="UniProtKB-KW"/>
</dbReference>
<evidence type="ECO:0000256" key="8">
    <source>
        <dbReference type="ARBA" id="ARBA00022723"/>
    </source>
</evidence>
<comment type="cofactor">
    <cofactor evidence="2">
        <name>Zn(2+)</name>
        <dbReference type="ChEBI" id="CHEBI:29105"/>
    </cofactor>
</comment>
<evidence type="ECO:0000256" key="1">
    <source>
        <dbReference type="ARBA" id="ARBA00001798"/>
    </source>
</evidence>
<dbReference type="SUPFAM" id="SSF57850">
    <property type="entry name" value="RING/U-box"/>
    <property type="match status" value="1"/>
</dbReference>